<reference evidence="2" key="1">
    <citation type="submission" date="2018-03" db="EMBL/GenBank/DDBJ databases">
        <authorList>
            <person name="Guldener U."/>
        </authorList>
    </citation>
    <scope>NUCLEOTIDE SEQUENCE</scope>
</reference>
<protein>
    <submittedName>
        <fullName evidence="2">Uncharacterized protein</fullName>
    </submittedName>
</protein>
<feature type="compositionally biased region" description="Basic and acidic residues" evidence="1">
    <location>
        <begin position="344"/>
        <end position="360"/>
    </location>
</feature>
<feature type="region of interest" description="Disordered" evidence="1">
    <location>
        <begin position="201"/>
        <end position="360"/>
    </location>
</feature>
<evidence type="ECO:0000313" key="3">
    <source>
        <dbReference type="Proteomes" id="UP001187682"/>
    </source>
</evidence>
<proteinExistence type="predicted"/>
<evidence type="ECO:0000256" key="1">
    <source>
        <dbReference type="SAM" id="MobiDB-lite"/>
    </source>
</evidence>
<evidence type="ECO:0000313" key="2">
    <source>
        <dbReference type="EMBL" id="SPO05038.1"/>
    </source>
</evidence>
<dbReference type="Proteomes" id="UP001187682">
    <property type="component" value="Unassembled WGS sequence"/>
</dbReference>
<dbReference type="AlphaFoldDB" id="A0AAE8SXQ5"/>
<feature type="compositionally biased region" description="Low complexity" evidence="1">
    <location>
        <begin position="310"/>
        <end position="319"/>
    </location>
</feature>
<feature type="compositionally biased region" description="Acidic residues" evidence="1">
    <location>
        <begin position="1"/>
        <end position="10"/>
    </location>
</feature>
<feature type="region of interest" description="Disordered" evidence="1">
    <location>
        <begin position="1"/>
        <end position="22"/>
    </location>
</feature>
<dbReference type="EMBL" id="ONZQ02000011">
    <property type="protein sequence ID" value="SPO05038.1"/>
    <property type="molecule type" value="Genomic_DNA"/>
</dbReference>
<keyword evidence="3" id="KW-1185">Reference proteome</keyword>
<name>A0AAE8SXQ5_9PEZI</name>
<feature type="compositionally biased region" description="Polar residues" evidence="1">
    <location>
        <begin position="218"/>
        <end position="261"/>
    </location>
</feature>
<sequence length="360" mass="39923">MLTDTSDDWADGSSPGDSHAITPERVQSVLDARGHHPFFFHSLAYSDPASMHRMIITRNLQSFQSKVLRHRPLTDQEVEALTDHWSPSANVALSARPSVIALSLFLAWRGRARFRFPFWQPKWETTSPDVFPSLKYQILNGAAARIAWHTSRLAVYAAVCNWLVPPVFLSYAGVRAAVGISSDPRLKDAVKESVKDIEAQRRINHLHRTGRAPAQLPTEGQTARTGENSPATSRTVGWQTEQEEASPQSTRSQADDSQSWGIPQGDAVKTSLPRTYGTPGSQRQAPSPPSIRESDSWATDDPVFDEIDDASPVAPAARAAETRRQPQPRRPPPAQSDDGVSAWERLRENAQARQNDDTKR</sequence>
<organism evidence="2 3">
    <name type="scientific">Cephalotrichum gorgonifer</name>
    <dbReference type="NCBI Taxonomy" id="2041049"/>
    <lineage>
        <taxon>Eukaryota</taxon>
        <taxon>Fungi</taxon>
        <taxon>Dikarya</taxon>
        <taxon>Ascomycota</taxon>
        <taxon>Pezizomycotina</taxon>
        <taxon>Sordariomycetes</taxon>
        <taxon>Hypocreomycetidae</taxon>
        <taxon>Microascales</taxon>
        <taxon>Microascaceae</taxon>
        <taxon>Cephalotrichum</taxon>
    </lineage>
</organism>
<gene>
    <name evidence="2" type="ORF">DNG_07723</name>
</gene>
<accession>A0AAE8SXQ5</accession>
<comment type="caution">
    <text evidence="2">The sequence shown here is derived from an EMBL/GenBank/DDBJ whole genome shotgun (WGS) entry which is preliminary data.</text>
</comment>